<feature type="transmembrane region" description="Helical" evidence="4">
    <location>
        <begin position="138"/>
        <end position="156"/>
    </location>
</feature>
<keyword evidence="3 4" id="KW-0472">Membrane</keyword>
<dbReference type="STRING" id="1036672.TKWG_01230"/>
<dbReference type="AlphaFoldDB" id="I3U7D7"/>
<feature type="transmembrane region" description="Helical" evidence="4">
    <location>
        <begin position="223"/>
        <end position="243"/>
    </location>
</feature>
<feature type="transmembrane region" description="Helical" evidence="4">
    <location>
        <begin position="24"/>
        <end position="43"/>
    </location>
</feature>
<dbReference type="GO" id="GO:0005886">
    <property type="term" value="C:plasma membrane"/>
    <property type="evidence" value="ECO:0007669"/>
    <property type="project" value="TreeGrafter"/>
</dbReference>
<evidence type="ECO:0000256" key="1">
    <source>
        <dbReference type="ARBA" id="ARBA00022692"/>
    </source>
</evidence>
<dbReference type="HOGENOM" id="CLU_082340_0_0_4"/>
<reference evidence="7" key="2">
    <citation type="journal article" date="2013" name="PLoS ONE">
        <title>Genome implosion elicits host-confinement in Alcaligenaceae: evidence from the comparative genomics of Tetrathiobacter kashmirensis, a pathogen in the making.</title>
        <authorList>
            <person name="Ghosh W."/>
            <person name="Alam M."/>
            <person name="Roy C."/>
            <person name="Pyne P."/>
            <person name="George A."/>
            <person name="Chakraborty R."/>
            <person name="Majumder S."/>
            <person name="Agarwal A."/>
            <person name="Chakraborty S."/>
            <person name="Majumdar S."/>
            <person name="Gupta S.K."/>
        </authorList>
    </citation>
    <scope>NUCLEOTIDE SEQUENCE [LARGE SCALE GENOMIC DNA]</scope>
    <source>
        <strain evidence="7">WT001</strain>
    </source>
</reference>
<evidence type="ECO:0000313" key="6">
    <source>
        <dbReference type="EMBL" id="AFK60925.1"/>
    </source>
</evidence>
<organism evidence="6 7">
    <name type="scientific">Advenella kashmirensis (strain DSM 17095 / LMG 22695 / WT001)</name>
    <name type="common">Tetrathiobacter kashmirensis</name>
    <dbReference type="NCBI Taxonomy" id="1036672"/>
    <lineage>
        <taxon>Bacteria</taxon>
        <taxon>Pseudomonadati</taxon>
        <taxon>Pseudomonadota</taxon>
        <taxon>Betaproteobacteria</taxon>
        <taxon>Burkholderiales</taxon>
        <taxon>Alcaligenaceae</taxon>
    </lineage>
</organism>
<dbReference type="InterPro" id="IPR020846">
    <property type="entry name" value="MFS_dom"/>
</dbReference>
<evidence type="ECO:0000259" key="5">
    <source>
        <dbReference type="PROSITE" id="PS50850"/>
    </source>
</evidence>
<dbReference type="Proteomes" id="UP000005267">
    <property type="component" value="Chromosome"/>
</dbReference>
<dbReference type="PROSITE" id="PS50850">
    <property type="entry name" value="MFS"/>
    <property type="match status" value="1"/>
</dbReference>
<sequence length="254" mass="27440">MSALHWGPVCCADYPASWSGQRCLVFAGGLVAMVVLLQIGRWYERNRGLLVLRTKRSANAIELPRNKIIAALAVLGVLVFSKYFYMASMSSYLTFYLMEKFSLSIRTSQLYLFIFLAAVAVGTIAGGPIGDRIGRKRVIWASILGVAPFTLLLPHANLFWTGILIVIIGLILASAFSAIVVYAQELVPGKTGMIAGLFFGFAFGMGGVGAAALGHLADTTSISYVYSVCAWLPLLGIVAALLPDTEKRELARRP</sequence>
<feature type="transmembrane region" description="Helical" evidence="4">
    <location>
        <begin position="108"/>
        <end position="126"/>
    </location>
</feature>
<dbReference type="KEGG" id="aka:TKWG_01230"/>
<dbReference type="InterPro" id="IPR036259">
    <property type="entry name" value="MFS_trans_sf"/>
</dbReference>
<gene>
    <name evidence="6" type="ordered locus">TKWG_01230</name>
</gene>
<dbReference type="InterPro" id="IPR011701">
    <property type="entry name" value="MFS"/>
</dbReference>
<dbReference type="EMBL" id="CP003555">
    <property type="protein sequence ID" value="AFK60925.1"/>
    <property type="molecule type" value="Genomic_DNA"/>
</dbReference>
<name>I3U7D7_ADVKW</name>
<dbReference type="PANTHER" id="PTHR43129:SF1">
    <property type="entry name" value="FOSMIDOMYCIN RESISTANCE PROTEIN"/>
    <property type="match status" value="1"/>
</dbReference>
<proteinExistence type="predicted"/>
<protein>
    <submittedName>
        <fullName evidence="6">Fosmidomycin resistance protein</fullName>
    </submittedName>
</protein>
<feature type="domain" description="Major facilitator superfamily (MFS) profile" evidence="5">
    <location>
        <begin position="69"/>
        <end position="254"/>
    </location>
</feature>
<dbReference type="Pfam" id="PF07690">
    <property type="entry name" value="MFS_1"/>
    <property type="match status" value="1"/>
</dbReference>
<evidence type="ECO:0000313" key="7">
    <source>
        <dbReference type="Proteomes" id="UP000005267"/>
    </source>
</evidence>
<dbReference type="GO" id="GO:0022857">
    <property type="term" value="F:transmembrane transporter activity"/>
    <property type="evidence" value="ECO:0007669"/>
    <property type="project" value="InterPro"/>
</dbReference>
<accession>I3U7D7</accession>
<dbReference type="PANTHER" id="PTHR43129">
    <property type="entry name" value="FOSMIDOMYCIN RESISTANCE PROTEIN"/>
    <property type="match status" value="1"/>
</dbReference>
<feature type="transmembrane region" description="Helical" evidence="4">
    <location>
        <begin position="162"/>
        <end position="182"/>
    </location>
</feature>
<keyword evidence="7" id="KW-1185">Reference proteome</keyword>
<dbReference type="SUPFAM" id="SSF103473">
    <property type="entry name" value="MFS general substrate transporter"/>
    <property type="match status" value="1"/>
</dbReference>
<evidence type="ECO:0000256" key="2">
    <source>
        <dbReference type="ARBA" id="ARBA00022989"/>
    </source>
</evidence>
<dbReference type="Gene3D" id="1.20.1250.20">
    <property type="entry name" value="MFS general substrate transporter like domains"/>
    <property type="match status" value="1"/>
</dbReference>
<evidence type="ECO:0000256" key="3">
    <source>
        <dbReference type="ARBA" id="ARBA00023136"/>
    </source>
</evidence>
<feature type="transmembrane region" description="Helical" evidence="4">
    <location>
        <begin position="68"/>
        <end position="88"/>
    </location>
</feature>
<keyword evidence="2 4" id="KW-1133">Transmembrane helix</keyword>
<evidence type="ECO:0000256" key="4">
    <source>
        <dbReference type="SAM" id="Phobius"/>
    </source>
</evidence>
<feature type="transmembrane region" description="Helical" evidence="4">
    <location>
        <begin position="194"/>
        <end position="217"/>
    </location>
</feature>
<reference evidence="6 7" key="1">
    <citation type="journal article" date="2011" name="J. Bacteriol.">
        <title>Whole-genome shotgun sequencing of the sulfur-oxidizing chemoautotroph Tetrathiobacter kashmirensis.</title>
        <authorList>
            <person name="Ghosh W."/>
            <person name="George A."/>
            <person name="Agarwal A."/>
            <person name="Raj P."/>
            <person name="Alam M."/>
            <person name="Pyne P."/>
            <person name="Das Gupta S.K."/>
        </authorList>
    </citation>
    <scope>NUCLEOTIDE SEQUENCE [LARGE SCALE GENOMIC DNA]</scope>
    <source>
        <strain evidence="6 7">WT001</strain>
    </source>
</reference>
<keyword evidence="1 4" id="KW-0812">Transmembrane</keyword>